<evidence type="ECO:0000256" key="4">
    <source>
        <dbReference type="RuleBase" id="RU000363"/>
    </source>
</evidence>
<reference evidence="6 7" key="1">
    <citation type="submission" date="2020-04" db="EMBL/GenBank/DDBJ databases">
        <authorList>
            <person name="Laetsch R D."/>
            <person name="Stevens L."/>
            <person name="Kumar S."/>
            <person name="Blaxter L. M."/>
        </authorList>
    </citation>
    <scope>NUCLEOTIDE SEQUENCE [LARGE SCALE GENOMIC DNA]</scope>
</reference>
<name>A0A8S1EDY3_9PELO</name>
<keyword evidence="3" id="KW-0520">NAD</keyword>
<evidence type="ECO:0000313" key="6">
    <source>
        <dbReference type="EMBL" id="CAB3398333.1"/>
    </source>
</evidence>
<evidence type="ECO:0000256" key="5">
    <source>
        <dbReference type="SAM" id="Phobius"/>
    </source>
</evidence>
<protein>
    <submittedName>
        <fullName evidence="6">Uncharacterized protein</fullName>
    </submittedName>
</protein>
<dbReference type="InterPro" id="IPR036291">
    <property type="entry name" value="NAD(P)-bd_dom_sf"/>
</dbReference>
<accession>A0A8S1EDY3</accession>
<sequence length="307" mass="33657">MNILLDTLKLVLLTVYFCIVNSIKSILPNGVLPRKSVRDKKVLITGSGSGIGRMMSIEFAKLGSELILWDVNTKGNEDTKKMVEQHGAKAHAYTVNLSDHKNINEVAQKVLNDVGQVDILINNAGIVTGKKLFDCPDDLMIKTVAVNTNALFFTAKNFLPKMLDADSGHIVTIASMAGKIGCAGLVDYCASKFGACGYHDSLTMEIAHQKKFGVKTTLVCPFFINTGMFDGVKTKSPLLFPILEPDYVIECIMEAILTDRPLLIMPRSCYIITALVGILPFELYSALADYFGSNSSMDEFKGRQKVE</sequence>
<dbReference type="Gene3D" id="3.40.50.720">
    <property type="entry name" value="NAD(P)-binding Rossmann-like Domain"/>
    <property type="match status" value="1"/>
</dbReference>
<dbReference type="OrthoDB" id="10253736at2759"/>
<feature type="transmembrane region" description="Helical" evidence="5">
    <location>
        <begin position="12"/>
        <end position="32"/>
    </location>
</feature>
<proteinExistence type="inferred from homology"/>
<keyword evidence="5" id="KW-0812">Transmembrane</keyword>
<dbReference type="Proteomes" id="UP000494206">
    <property type="component" value="Unassembled WGS sequence"/>
</dbReference>
<dbReference type="GO" id="GO:0016616">
    <property type="term" value="F:oxidoreductase activity, acting on the CH-OH group of donors, NAD or NADP as acceptor"/>
    <property type="evidence" value="ECO:0007669"/>
    <property type="project" value="TreeGrafter"/>
</dbReference>
<dbReference type="SUPFAM" id="SSF51735">
    <property type="entry name" value="NAD(P)-binding Rossmann-fold domains"/>
    <property type="match status" value="1"/>
</dbReference>
<keyword evidence="5" id="KW-1133">Transmembrane helix</keyword>
<comment type="caution">
    <text evidence="6">The sequence shown here is derived from an EMBL/GenBank/DDBJ whole genome shotgun (WGS) entry which is preliminary data.</text>
</comment>
<dbReference type="PRINTS" id="PR00081">
    <property type="entry name" value="GDHRDH"/>
</dbReference>
<keyword evidence="2" id="KW-0560">Oxidoreductase</keyword>
<comment type="similarity">
    <text evidence="1 4">Belongs to the short-chain dehydrogenases/reductases (SDR) family.</text>
</comment>
<keyword evidence="5" id="KW-0472">Membrane</keyword>
<evidence type="ECO:0000313" key="7">
    <source>
        <dbReference type="Proteomes" id="UP000494206"/>
    </source>
</evidence>
<dbReference type="PANTHER" id="PTHR24322">
    <property type="entry name" value="PKSB"/>
    <property type="match status" value="1"/>
</dbReference>
<gene>
    <name evidence="6" type="ORF">CBOVIS_LOCUS1616</name>
</gene>
<dbReference type="GO" id="GO:0005811">
    <property type="term" value="C:lipid droplet"/>
    <property type="evidence" value="ECO:0007669"/>
    <property type="project" value="TreeGrafter"/>
</dbReference>
<keyword evidence="7" id="KW-1185">Reference proteome</keyword>
<evidence type="ECO:0000256" key="1">
    <source>
        <dbReference type="ARBA" id="ARBA00006484"/>
    </source>
</evidence>
<dbReference type="InterPro" id="IPR002347">
    <property type="entry name" value="SDR_fam"/>
</dbReference>
<dbReference type="CDD" id="cd05339">
    <property type="entry name" value="17beta-HSDXI-like_SDR_c"/>
    <property type="match status" value="1"/>
</dbReference>
<organism evidence="6 7">
    <name type="scientific">Caenorhabditis bovis</name>
    <dbReference type="NCBI Taxonomy" id="2654633"/>
    <lineage>
        <taxon>Eukaryota</taxon>
        <taxon>Metazoa</taxon>
        <taxon>Ecdysozoa</taxon>
        <taxon>Nematoda</taxon>
        <taxon>Chromadorea</taxon>
        <taxon>Rhabditida</taxon>
        <taxon>Rhabditina</taxon>
        <taxon>Rhabditomorpha</taxon>
        <taxon>Rhabditoidea</taxon>
        <taxon>Rhabditidae</taxon>
        <taxon>Peloderinae</taxon>
        <taxon>Caenorhabditis</taxon>
    </lineage>
</organism>
<dbReference type="Pfam" id="PF00106">
    <property type="entry name" value="adh_short"/>
    <property type="match status" value="1"/>
</dbReference>
<dbReference type="PANTHER" id="PTHR24322:SF638">
    <property type="entry name" value="DEHYDROGENASES, SHORT CHAIN"/>
    <property type="match status" value="1"/>
</dbReference>
<dbReference type="EMBL" id="CADEPM010000001">
    <property type="protein sequence ID" value="CAB3398333.1"/>
    <property type="molecule type" value="Genomic_DNA"/>
</dbReference>
<dbReference type="PRINTS" id="PR00080">
    <property type="entry name" value="SDRFAMILY"/>
</dbReference>
<dbReference type="AlphaFoldDB" id="A0A8S1EDY3"/>
<feature type="transmembrane region" description="Helical" evidence="5">
    <location>
        <begin position="269"/>
        <end position="287"/>
    </location>
</feature>
<dbReference type="FunFam" id="3.40.50.720:FF:000202">
    <property type="entry name" value="Short-chain dehydrogenase/reductase family 16C member 6"/>
    <property type="match status" value="1"/>
</dbReference>
<evidence type="ECO:0000256" key="2">
    <source>
        <dbReference type="ARBA" id="ARBA00023002"/>
    </source>
</evidence>
<evidence type="ECO:0000256" key="3">
    <source>
        <dbReference type="ARBA" id="ARBA00023027"/>
    </source>
</evidence>